<protein>
    <submittedName>
        <fullName evidence="1">Uncharacterized protein</fullName>
    </submittedName>
</protein>
<sequence length="36" mass="3912">MPSQNGRLNPMAMAFPSNRTMAARRLPIVTGLPTVN</sequence>
<comment type="caution">
    <text evidence="1">The sequence shown here is derived from an EMBL/GenBank/DDBJ whole genome shotgun (WGS) entry which is preliminary data.</text>
</comment>
<dbReference type="Proteomes" id="UP001231124">
    <property type="component" value="Unassembled WGS sequence"/>
</dbReference>
<gene>
    <name evidence="1" type="ORF">QO012_000508</name>
</gene>
<accession>A0ABU0HUM1</accession>
<evidence type="ECO:0000313" key="1">
    <source>
        <dbReference type="EMBL" id="MDQ0446030.1"/>
    </source>
</evidence>
<organism evidence="1 2">
    <name type="scientific">Methylobacterium aerolatum</name>
    <dbReference type="NCBI Taxonomy" id="418708"/>
    <lineage>
        <taxon>Bacteria</taxon>
        <taxon>Pseudomonadati</taxon>
        <taxon>Pseudomonadota</taxon>
        <taxon>Alphaproteobacteria</taxon>
        <taxon>Hyphomicrobiales</taxon>
        <taxon>Methylobacteriaceae</taxon>
        <taxon>Methylobacterium</taxon>
    </lineage>
</organism>
<name>A0ABU0HUM1_9HYPH</name>
<reference evidence="1 2" key="1">
    <citation type="submission" date="2023-07" db="EMBL/GenBank/DDBJ databases">
        <title>Genomic Encyclopedia of Type Strains, Phase IV (KMG-IV): sequencing the most valuable type-strain genomes for metagenomic binning, comparative biology and taxonomic classification.</title>
        <authorList>
            <person name="Goeker M."/>
        </authorList>
    </citation>
    <scope>NUCLEOTIDE SEQUENCE [LARGE SCALE GENOMIC DNA]</scope>
    <source>
        <strain evidence="1 2">DSM 19013</strain>
    </source>
</reference>
<proteinExistence type="predicted"/>
<dbReference type="EMBL" id="JAUSVP010000001">
    <property type="protein sequence ID" value="MDQ0446030.1"/>
    <property type="molecule type" value="Genomic_DNA"/>
</dbReference>
<evidence type="ECO:0000313" key="2">
    <source>
        <dbReference type="Proteomes" id="UP001231124"/>
    </source>
</evidence>
<keyword evidence="2" id="KW-1185">Reference proteome</keyword>